<evidence type="ECO:0000313" key="2">
    <source>
        <dbReference type="EMBL" id="QEG42510.1"/>
    </source>
</evidence>
<protein>
    <submittedName>
        <fullName evidence="2">Uncharacterized protein</fullName>
    </submittedName>
</protein>
<dbReference type="SUPFAM" id="SSF101898">
    <property type="entry name" value="NHL repeat"/>
    <property type="match status" value="1"/>
</dbReference>
<reference evidence="2 3" key="1">
    <citation type="submission" date="2019-08" db="EMBL/GenBank/DDBJ databases">
        <title>Deep-cultivation of Planctomycetes and their phenomic and genomic characterization uncovers novel biology.</title>
        <authorList>
            <person name="Wiegand S."/>
            <person name="Jogler M."/>
            <person name="Boedeker C."/>
            <person name="Pinto D."/>
            <person name="Vollmers J."/>
            <person name="Rivas-Marin E."/>
            <person name="Kohn T."/>
            <person name="Peeters S.H."/>
            <person name="Heuer A."/>
            <person name="Rast P."/>
            <person name="Oberbeckmann S."/>
            <person name="Bunk B."/>
            <person name="Jeske O."/>
            <person name="Meyerdierks A."/>
            <person name="Storesund J.E."/>
            <person name="Kallscheuer N."/>
            <person name="Luecker S."/>
            <person name="Lage O.M."/>
            <person name="Pohl T."/>
            <person name="Merkel B.J."/>
            <person name="Hornburger P."/>
            <person name="Mueller R.-W."/>
            <person name="Bruemmer F."/>
            <person name="Labrenz M."/>
            <person name="Spormann A.M."/>
            <person name="Op den Camp H."/>
            <person name="Overmann J."/>
            <person name="Amann R."/>
            <person name="Jetten M.S.M."/>
            <person name="Mascher T."/>
            <person name="Medema M.H."/>
            <person name="Devos D.P."/>
            <person name="Kaster A.-K."/>
            <person name="Ovreas L."/>
            <person name="Rohde M."/>
            <person name="Galperin M.Y."/>
            <person name="Jogler C."/>
        </authorList>
    </citation>
    <scope>NUCLEOTIDE SEQUENCE [LARGE SCALE GENOMIC DNA]</scope>
    <source>
        <strain evidence="2 3">UC8</strain>
    </source>
</reference>
<dbReference type="EMBL" id="CP042914">
    <property type="protein sequence ID" value="QEG42510.1"/>
    <property type="molecule type" value="Genomic_DNA"/>
</dbReference>
<keyword evidence="3" id="KW-1185">Reference proteome</keyword>
<organism evidence="2 3">
    <name type="scientific">Roseimaritima ulvae</name>
    <dbReference type="NCBI Taxonomy" id="980254"/>
    <lineage>
        <taxon>Bacteria</taxon>
        <taxon>Pseudomonadati</taxon>
        <taxon>Planctomycetota</taxon>
        <taxon>Planctomycetia</taxon>
        <taxon>Pirellulales</taxon>
        <taxon>Pirellulaceae</taxon>
        <taxon>Roseimaritima</taxon>
    </lineage>
</organism>
<dbReference type="KEGG" id="rul:UC8_45490"/>
<evidence type="ECO:0000256" key="1">
    <source>
        <dbReference type="SAM" id="MobiDB-lite"/>
    </source>
</evidence>
<sequence>MRLMTLTPRIHMHSSPHNFAHPVTAALVGVLLLAGCVPAPSSKISSRGDRETEQATAPAVAPPTRTLEQRLGTVFRPFDGDSDWSLEIERIPIPDFPGTYAIWGASGRYDSGNMLFGVSTVSTPDAPRPSARVYKYEPATDRLQLIGDVVGKLDDLGLAREETHRLNGGGRIVSDQQEGKPTVCRECQMKVHSKFVTMDDGYTYFTSMDEWNEREDGSQLPHWGSHFWRHREGEDWEKLHSVPEAMIAVSGVGRYLFALGYYGHVVYRYDTQTGDWKRTKVGSYKGHISRNFFSDDRGHVFVPRLSAGMDENKKLDASVALVELDADLQEIAATPLKHYPVTGNAQSHGIVAFAHLADGSIAATTSAGFLYRVQPTAGGGSDVQPLGWFHPDGQSYAASLFPVDGERWLCGAAQRKGNPSPEWVVYDLNSQRSLTVPFEIKNPPEHGMKAVLLYGSNSRDDDGNYYVVGGYKTLDGTRHLPLCLKVAMTKQP</sequence>
<accession>A0A5B9QXH2</accession>
<dbReference type="Proteomes" id="UP000325286">
    <property type="component" value="Chromosome"/>
</dbReference>
<feature type="region of interest" description="Disordered" evidence="1">
    <location>
        <begin position="41"/>
        <end position="61"/>
    </location>
</feature>
<name>A0A5B9QXH2_9BACT</name>
<evidence type="ECO:0000313" key="3">
    <source>
        <dbReference type="Proteomes" id="UP000325286"/>
    </source>
</evidence>
<dbReference type="AlphaFoldDB" id="A0A5B9QXH2"/>
<gene>
    <name evidence="2" type="ORF">UC8_45490</name>
</gene>
<proteinExistence type="predicted"/>